<dbReference type="EMBL" id="JBHSAW010000004">
    <property type="protein sequence ID" value="MFC4095418.1"/>
    <property type="molecule type" value="Genomic_DNA"/>
</dbReference>
<keyword evidence="10" id="KW-1185">Reference proteome</keyword>
<feature type="transmembrane region" description="Helical" evidence="6">
    <location>
        <begin position="339"/>
        <end position="360"/>
    </location>
</feature>
<feature type="transmembrane region" description="Helical" evidence="6">
    <location>
        <begin position="286"/>
        <end position="305"/>
    </location>
</feature>
<dbReference type="PANTHER" id="PTHR30572">
    <property type="entry name" value="MEMBRANE COMPONENT OF TRANSPORTER-RELATED"/>
    <property type="match status" value="1"/>
</dbReference>
<keyword evidence="4 6" id="KW-1133">Transmembrane helix</keyword>
<dbReference type="InterPro" id="IPR050250">
    <property type="entry name" value="Macrolide_Exporter_MacB"/>
</dbReference>
<feature type="transmembrane region" description="Helical" evidence="6">
    <location>
        <begin position="425"/>
        <end position="444"/>
    </location>
</feature>
<keyword evidence="2" id="KW-1003">Cell membrane</keyword>
<reference evidence="10" key="1">
    <citation type="journal article" date="2019" name="Int. J. Syst. Evol. Microbiol.">
        <title>The Global Catalogue of Microorganisms (GCM) 10K type strain sequencing project: providing services to taxonomists for standard genome sequencing and annotation.</title>
        <authorList>
            <consortium name="The Broad Institute Genomics Platform"/>
            <consortium name="The Broad Institute Genome Sequencing Center for Infectious Disease"/>
            <person name="Wu L."/>
            <person name="Ma J."/>
        </authorList>
    </citation>
    <scope>NUCLEOTIDE SEQUENCE [LARGE SCALE GENOMIC DNA]</scope>
    <source>
        <strain evidence="10">CECT 7477</strain>
    </source>
</reference>
<feature type="domain" description="MacB-like periplasmic core" evidence="8">
    <location>
        <begin position="522"/>
        <end position="638"/>
    </location>
</feature>
<keyword evidence="5 6" id="KW-0472">Membrane</keyword>
<feature type="transmembrane region" description="Helical" evidence="6">
    <location>
        <begin position="770"/>
        <end position="790"/>
    </location>
</feature>
<accession>A0ABV8JNH8</accession>
<dbReference type="InterPro" id="IPR025857">
    <property type="entry name" value="MacB_PCD"/>
</dbReference>
<feature type="domain" description="ABC3 transporter permease C-terminal" evidence="7">
    <location>
        <begin position="687"/>
        <end position="800"/>
    </location>
</feature>
<evidence type="ECO:0000259" key="8">
    <source>
        <dbReference type="Pfam" id="PF12704"/>
    </source>
</evidence>
<dbReference type="Pfam" id="PF02687">
    <property type="entry name" value="FtsX"/>
    <property type="match status" value="2"/>
</dbReference>
<protein>
    <submittedName>
        <fullName evidence="9">ABC transporter permease</fullName>
    </submittedName>
</protein>
<dbReference type="Pfam" id="PF12704">
    <property type="entry name" value="MacB_PCD"/>
    <property type="match status" value="2"/>
</dbReference>
<name>A0ABV8JNH8_9FLAO</name>
<comment type="caution">
    <text evidence="9">The sequence shown here is derived from an EMBL/GenBank/DDBJ whole genome shotgun (WGS) entry which is preliminary data.</text>
</comment>
<evidence type="ECO:0000313" key="9">
    <source>
        <dbReference type="EMBL" id="MFC4095418.1"/>
    </source>
</evidence>
<feature type="transmembrane region" description="Helical" evidence="6">
    <location>
        <begin position="21"/>
        <end position="43"/>
    </location>
</feature>
<evidence type="ECO:0000256" key="2">
    <source>
        <dbReference type="ARBA" id="ARBA00022475"/>
    </source>
</evidence>
<feature type="transmembrane region" description="Helical" evidence="6">
    <location>
        <begin position="687"/>
        <end position="709"/>
    </location>
</feature>
<evidence type="ECO:0000256" key="6">
    <source>
        <dbReference type="SAM" id="Phobius"/>
    </source>
</evidence>
<sequence>MFKLFVKLAVRFLFKNKLYSFINIFGLAVGIASFVLIMVYVGYERSYDKFPGSENVYRVFMDYLEGEGFEPGDAMTYNLTGPTLVQEFPEVEDYVRFLYFEKMTFVVGDKIIDQPMGSLADASYFNIFNYPLMKGDKETALKEPNTIVLSQTLAEKLFGEENPMKKTLMVVWENERVNLTVTGVMEDMPRNAHYRNNYLISFATEKTWGVFHESRLEPNWNQNNYYTYIKVVPNTDWKALQSKIMTSDIEKDEEERHNIEPIESIHLYSAKPYEVEVNGSGTRIKFLMAIAFVILVLSWMNYVNLSTSKSLERAKETGIRKVSGAQRPQLIVQSLAESVLLNVIAMGIGLGLVLLVLPFFEKILDLPLQLNAHEISTWLPIIGILLGGMLLAGLYPAILLSGYSPIKALKGKIQTTSGELNVRKGLILAQFTITIVLLVCTLVVSKQIIFLKDQPIGVELNQILALKGEVVSADNDSILFTKYKVLVSELEKIPMVKSVSMAKTYPGDSFDNLSSSRGMVLPSGNDDDKNITYHYYAQPNYFNLLGIEFVAGSTFIPSAGNDTEQVVVNETFLKTMGLGAPQQIVDKTLKFWGYEWQIKGVIKDYHHFGLKSALLPLVIRYQNDADNVLVKLDEKAVTSNGMSAAITQLKNKWEEVFPKGTFGYTFLDKKFEAQYAQEQTFGQAFKVFAGIAILIAMLGLFGLTSYTVVQRKKEIGIRKVNGATVFEVLKMLNISFVKWVFIAFLVAAPIAWYAMNKWLEGFAYKTELNWWIFAISGGGAMLIGLITVSWQSFRAAIANPVDSIRTE</sequence>
<dbReference type="InterPro" id="IPR003838">
    <property type="entry name" value="ABC3_permease_C"/>
</dbReference>
<dbReference type="PANTHER" id="PTHR30572:SF18">
    <property type="entry name" value="ABC-TYPE MACROLIDE FAMILY EXPORT SYSTEM PERMEASE COMPONENT 2"/>
    <property type="match status" value="1"/>
</dbReference>
<dbReference type="Proteomes" id="UP001595814">
    <property type="component" value="Unassembled WGS sequence"/>
</dbReference>
<feature type="transmembrane region" description="Helical" evidence="6">
    <location>
        <begin position="380"/>
        <end position="404"/>
    </location>
</feature>
<feature type="transmembrane region" description="Helical" evidence="6">
    <location>
        <begin position="736"/>
        <end position="755"/>
    </location>
</feature>
<evidence type="ECO:0000256" key="3">
    <source>
        <dbReference type="ARBA" id="ARBA00022692"/>
    </source>
</evidence>
<comment type="subcellular location">
    <subcellularLocation>
        <location evidence="1">Cell membrane</location>
        <topology evidence="1">Multi-pass membrane protein</topology>
    </subcellularLocation>
</comment>
<evidence type="ECO:0000256" key="5">
    <source>
        <dbReference type="ARBA" id="ARBA00023136"/>
    </source>
</evidence>
<evidence type="ECO:0000256" key="4">
    <source>
        <dbReference type="ARBA" id="ARBA00022989"/>
    </source>
</evidence>
<feature type="domain" description="MacB-like periplasmic core" evidence="8">
    <location>
        <begin position="20"/>
        <end position="244"/>
    </location>
</feature>
<proteinExistence type="predicted"/>
<organism evidence="9 10">
    <name type="scientific">Euzebyella saccharophila</name>
    <dbReference type="NCBI Taxonomy" id="679664"/>
    <lineage>
        <taxon>Bacteria</taxon>
        <taxon>Pseudomonadati</taxon>
        <taxon>Bacteroidota</taxon>
        <taxon>Flavobacteriia</taxon>
        <taxon>Flavobacteriales</taxon>
        <taxon>Flavobacteriaceae</taxon>
        <taxon>Euzebyella</taxon>
    </lineage>
</organism>
<evidence type="ECO:0000256" key="1">
    <source>
        <dbReference type="ARBA" id="ARBA00004651"/>
    </source>
</evidence>
<feature type="domain" description="ABC3 transporter permease C-terminal" evidence="7">
    <location>
        <begin position="289"/>
        <end position="401"/>
    </location>
</feature>
<keyword evidence="3 6" id="KW-0812">Transmembrane</keyword>
<evidence type="ECO:0000313" key="10">
    <source>
        <dbReference type="Proteomes" id="UP001595814"/>
    </source>
</evidence>
<evidence type="ECO:0000259" key="7">
    <source>
        <dbReference type="Pfam" id="PF02687"/>
    </source>
</evidence>
<gene>
    <name evidence="9" type="ORF">ACFOUT_06010</name>
</gene>
<dbReference type="RefSeq" id="WP_192460896.1">
    <property type="nucleotide sequence ID" value="NZ_JACYFJ010000001.1"/>
</dbReference>